<evidence type="ECO:0000256" key="2">
    <source>
        <dbReference type="ARBA" id="ARBA00009054"/>
    </source>
</evidence>
<feature type="compositionally biased region" description="Basic and acidic residues" evidence="12">
    <location>
        <begin position="1"/>
        <end position="11"/>
    </location>
</feature>
<comment type="subcellular location">
    <subcellularLocation>
        <location evidence="1 10">Cytoplasm</location>
    </subcellularLocation>
</comment>
<evidence type="ECO:0000256" key="5">
    <source>
        <dbReference type="ARBA" id="ARBA00023016"/>
    </source>
</evidence>
<organism evidence="13 14">
    <name type="scientific">Alkaliphilus pronyensis</name>
    <dbReference type="NCBI Taxonomy" id="1482732"/>
    <lineage>
        <taxon>Bacteria</taxon>
        <taxon>Bacillati</taxon>
        <taxon>Bacillota</taxon>
        <taxon>Clostridia</taxon>
        <taxon>Peptostreptococcales</taxon>
        <taxon>Natronincolaceae</taxon>
        <taxon>Alkaliphilus</taxon>
    </lineage>
</organism>
<dbReference type="EMBL" id="WBZC01000003">
    <property type="protein sequence ID" value="KAB3539101.1"/>
    <property type="molecule type" value="Genomic_DNA"/>
</dbReference>
<evidence type="ECO:0000256" key="12">
    <source>
        <dbReference type="SAM" id="MobiDB-lite"/>
    </source>
</evidence>
<dbReference type="HAMAP" id="MF_01151">
    <property type="entry name" value="GrpE"/>
    <property type="match status" value="1"/>
</dbReference>
<comment type="function">
    <text evidence="7 10">Participates actively in the response to hyperosmotic and heat shock by preventing the aggregation of stress-denatured proteins, in association with DnaK and GrpE. It is the nucleotide exchange factor for DnaK and may function as a thermosensor. Unfolded proteins bind initially to DnaJ; upon interaction with the DnaJ-bound protein, DnaK hydrolyzes its bound ATP, resulting in the formation of a stable complex. GrpE releases ADP from DnaK; ATP binding to DnaK triggers the release of the substrate protein, thus completing the reaction cycle. Several rounds of ATP-dependent interactions between DnaJ, DnaK and GrpE are required for fully efficient folding.</text>
</comment>
<evidence type="ECO:0000256" key="7">
    <source>
        <dbReference type="ARBA" id="ARBA00053401"/>
    </source>
</evidence>
<evidence type="ECO:0000256" key="10">
    <source>
        <dbReference type="HAMAP-Rule" id="MF_01151"/>
    </source>
</evidence>
<gene>
    <name evidence="10 13" type="primary">grpE</name>
    <name evidence="13" type="ORF">F8154_01265</name>
</gene>
<keyword evidence="6 10" id="KW-0143">Chaperone</keyword>
<evidence type="ECO:0000313" key="14">
    <source>
        <dbReference type="Proteomes" id="UP000432715"/>
    </source>
</evidence>
<dbReference type="GO" id="GO:0000774">
    <property type="term" value="F:adenyl-nucleotide exchange factor activity"/>
    <property type="evidence" value="ECO:0007669"/>
    <property type="project" value="InterPro"/>
</dbReference>
<keyword evidence="5 10" id="KW-0346">Stress response</keyword>
<feature type="region of interest" description="Disordered" evidence="12">
    <location>
        <begin position="1"/>
        <end position="34"/>
    </location>
</feature>
<evidence type="ECO:0000256" key="8">
    <source>
        <dbReference type="ARBA" id="ARBA00072274"/>
    </source>
</evidence>
<reference evidence="13 14" key="1">
    <citation type="submission" date="2019-10" db="EMBL/GenBank/DDBJ databases">
        <title>Alkaliphilus serpentinus sp. nov. and Alkaliphilus pronyensis sp. nov., two novel anaerobic alkaliphilic species isolated from the serpentinized-hosted hydrothermal field of the Prony Bay (New Caledonia).</title>
        <authorList>
            <person name="Postec A."/>
        </authorList>
    </citation>
    <scope>NUCLEOTIDE SEQUENCE [LARGE SCALE GENOMIC DNA]</scope>
    <source>
        <strain evidence="13 14">LacV</strain>
    </source>
</reference>
<dbReference type="AlphaFoldDB" id="A0A6I0F823"/>
<dbReference type="PANTHER" id="PTHR21237">
    <property type="entry name" value="GRPE PROTEIN"/>
    <property type="match status" value="1"/>
</dbReference>
<dbReference type="GO" id="GO:0005829">
    <property type="term" value="C:cytosol"/>
    <property type="evidence" value="ECO:0007669"/>
    <property type="project" value="TreeGrafter"/>
</dbReference>
<dbReference type="Pfam" id="PF01025">
    <property type="entry name" value="GrpE"/>
    <property type="match status" value="1"/>
</dbReference>
<protein>
    <recommendedName>
        <fullName evidence="8 10">Protein GrpE</fullName>
    </recommendedName>
    <alternativeName>
        <fullName evidence="9 10">HSP-70 cofactor</fullName>
    </alternativeName>
</protein>
<sequence>MEKGDENKKVEVEEEVNSNIEATQEELLTSNKEVADEEDKEAMALLLEKKEEEAKDYYNRLQRLQADFMNYKKRAEKEKSDIYLYANEKIAVDLLNIIDNLERAVSSADENQKDTSLFKGIELVIKQMKETLKKHGIEEIEALNRPFDMNLHHAVAQEESEAEADTVVEVFQKGYIINNRVLRPAMVKVAK</sequence>
<dbReference type="InterPro" id="IPR013805">
    <property type="entry name" value="GrpE_CC"/>
</dbReference>
<dbReference type="GO" id="GO:0006457">
    <property type="term" value="P:protein folding"/>
    <property type="evidence" value="ECO:0007669"/>
    <property type="project" value="InterPro"/>
</dbReference>
<dbReference type="InterPro" id="IPR009012">
    <property type="entry name" value="GrpE_head"/>
</dbReference>
<dbReference type="GO" id="GO:0051082">
    <property type="term" value="F:unfolded protein binding"/>
    <property type="evidence" value="ECO:0007669"/>
    <property type="project" value="TreeGrafter"/>
</dbReference>
<dbReference type="SUPFAM" id="SSF51064">
    <property type="entry name" value="Head domain of nucleotide exchange factor GrpE"/>
    <property type="match status" value="1"/>
</dbReference>
<accession>A0A6I0F823</accession>
<comment type="caution">
    <text evidence="13">The sequence shown here is derived from an EMBL/GenBank/DDBJ whole genome shotgun (WGS) entry which is preliminary data.</text>
</comment>
<evidence type="ECO:0000256" key="1">
    <source>
        <dbReference type="ARBA" id="ARBA00004496"/>
    </source>
</evidence>
<evidence type="ECO:0000256" key="3">
    <source>
        <dbReference type="ARBA" id="ARBA00011738"/>
    </source>
</evidence>
<dbReference type="PANTHER" id="PTHR21237:SF23">
    <property type="entry name" value="GRPE PROTEIN HOMOLOG, MITOCHONDRIAL"/>
    <property type="match status" value="1"/>
</dbReference>
<keyword evidence="14" id="KW-1185">Reference proteome</keyword>
<dbReference type="Gene3D" id="3.90.20.20">
    <property type="match status" value="1"/>
</dbReference>
<dbReference type="InterPro" id="IPR000740">
    <property type="entry name" value="GrpE"/>
</dbReference>
<evidence type="ECO:0000256" key="9">
    <source>
        <dbReference type="ARBA" id="ARBA00076414"/>
    </source>
</evidence>
<dbReference type="SUPFAM" id="SSF58014">
    <property type="entry name" value="Coiled-coil domain of nucleotide exchange factor GrpE"/>
    <property type="match status" value="1"/>
</dbReference>
<dbReference type="Proteomes" id="UP000432715">
    <property type="component" value="Unassembled WGS sequence"/>
</dbReference>
<dbReference type="FunFam" id="2.30.22.10:FF:000001">
    <property type="entry name" value="Protein GrpE"/>
    <property type="match status" value="1"/>
</dbReference>
<proteinExistence type="inferred from homology"/>
<dbReference type="OrthoDB" id="9812586at2"/>
<name>A0A6I0F823_9FIRM</name>
<comment type="similarity">
    <text evidence="2 10 11">Belongs to the GrpE family.</text>
</comment>
<dbReference type="GO" id="GO:0042803">
    <property type="term" value="F:protein homodimerization activity"/>
    <property type="evidence" value="ECO:0007669"/>
    <property type="project" value="InterPro"/>
</dbReference>
<evidence type="ECO:0000313" key="13">
    <source>
        <dbReference type="EMBL" id="KAB3539101.1"/>
    </source>
</evidence>
<dbReference type="GO" id="GO:0051087">
    <property type="term" value="F:protein-folding chaperone binding"/>
    <property type="evidence" value="ECO:0007669"/>
    <property type="project" value="InterPro"/>
</dbReference>
<evidence type="ECO:0000256" key="11">
    <source>
        <dbReference type="RuleBase" id="RU004478"/>
    </source>
</evidence>
<dbReference type="Gene3D" id="2.30.22.10">
    <property type="entry name" value="Head domain of nucleotide exchange factor GrpE"/>
    <property type="match status" value="1"/>
</dbReference>
<dbReference type="PRINTS" id="PR00773">
    <property type="entry name" value="GRPEPROTEIN"/>
</dbReference>
<dbReference type="CDD" id="cd00446">
    <property type="entry name" value="GrpE"/>
    <property type="match status" value="1"/>
</dbReference>
<evidence type="ECO:0000256" key="6">
    <source>
        <dbReference type="ARBA" id="ARBA00023186"/>
    </source>
</evidence>
<keyword evidence="4 10" id="KW-0963">Cytoplasm</keyword>
<dbReference type="NCBIfam" id="NF010738">
    <property type="entry name" value="PRK14140.1"/>
    <property type="match status" value="1"/>
</dbReference>
<comment type="subunit">
    <text evidence="3 10">Homodimer.</text>
</comment>
<evidence type="ECO:0000256" key="4">
    <source>
        <dbReference type="ARBA" id="ARBA00022490"/>
    </source>
</evidence>